<name>A0A7J3G5L1_CALS0</name>
<protein>
    <recommendedName>
        <fullName evidence="2">2-isopropylmalate synthase</fullName>
        <ecNumber evidence="2">2.3.3.13</ecNumber>
    </recommendedName>
</protein>
<dbReference type="Pfam" id="PF00682">
    <property type="entry name" value="HMGL-like"/>
    <property type="match status" value="1"/>
</dbReference>
<evidence type="ECO:0000256" key="5">
    <source>
        <dbReference type="ARBA" id="ARBA00023304"/>
    </source>
</evidence>
<dbReference type="InterPro" id="IPR013785">
    <property type="entry name" value="Aldolase_TIM"/>
</dbReference>
<evidence type="ECO:0000313" key="7">
    <source>
        <dbReference type="EMBL" id="HGL40998.1"/>
    </source>
</evidence>
<feature type="domain" description="Pyruvate carboxyltransferase" evidence="6">
    <location>
        <begin position="3"/>
        <end position="260"/>
    </location>
</feature>
<dbReference type="EC" id="2.3.3.13" evidence="2"/>
<dbReference type="InterPro" id="IPR000891">
    <property type="entry name" value="PYR_CT"/>
</dbReference>
<dbReference type="AlphaFoldDB" id="A0A7J3G5L1"/>
<keyword evidence="3" id="KW-0028">Amino-acid biosynthesis</keyword>
<dbReference type="Gene3D" id="3.20.20.70">
    <property type="entry name" value="Aldolase class I"/>
    <property type="match status" value="1"/>
</dbReference>
<keyword evidence="5" id="KW-0100">Branched-chain amino acid biosynthesis</keyword>
<dbReference type="PANTHER" id="PTHR10277">
    <property type="entry name" value="HOMOCITRATE SYNTHASE-RELATED"/>
    <property type="match status" value="1"/>
</dbReference>
<accession>A0A7J3G5L1</accession>
<dbReference type="GO" id="GO:0009098">
    <property type="term" value="P:L-leucine biosynthetic process"/>
    <property type="evidence" value="ECO:0007669"/>
    <property type="project" value="TreeGrafter"/>
</dbReference>
<evidence type="ECO:0000256" key="3">
    <source>
        <dbReference type="ARBA" id="ARBA00022605"/>
    </source>
</evidence>
<dbReference type="InterPro" id="IPR050073">
    <property type="entry name" value="2-IPM_HCS-like"/>
</dbReference>
<proteinExistence type="predicted"/>
<dbReference type="CDD" id="cd03174">
    <property type="entry name" value="DRE_TIM_metallolyase"/>
    <property type="match status" value="1"/>
</dbReference>
<comment type="pathway">
    <text evidence="1">Amino-acid biosynthesis; L-leucine biosynthesis; L-leucine from 3-methyl-2-oxobutanoate: step 1/4.</text>
</comment>
<dbReference type="SUPFAM" id="SSF51569">
    <property type="entry name" value="Aldolase"/>
    <property type="match status" value="1"/>
</dbReference>
<evidence type="ECO:0000256" key="4">
    <source>
        <dbReference type="ARBA" id="ARBA00022679"/>
    </source>
</evidence>
<evidence type="ECO:0000259" key="6">
    <source>
        <dbReference type="PROSITE" id="PS50991"/>
    </source>
</evidence>
<keyword evidence="4" id="KW-0808">Transferase</keyword>
<evidence type="ECO:0000256" key="1">
    <source>
        <dbReference type="ARBA" id="ARBA00004689"/>
    </source>
</evidence>
<dbReference type="PROSITE" id="PS50991">
    <property type="entry name" value="PYR_CT"/>
    <property type="match status" value="1"/>
</dbReference>
<organism evidence="7">
    <name type="scientific">Caldiarchaeum subterraneum</name>
    <dbReference type="NCBI Taxonomy" id="311458"/>
    <lineage>
        <taxon>Archaea</taxon>
        <taxon>Nitrososphaerota</taxon>
        <taxon>Candidatus Caldarchaeales</taxon>
        <taxon>Candidatus Caldarchaeaceae</taxon>
        <taxon>Candidatus Caldarchaeum</taxon>
    </lineage>
</organism>
<dbReference type="PROSITE" id="PS00816">
    <property type="entry name" value="AIPM_HOMOCIT_SYNTH_2"/>
    <property type="match status" value="1"/>
</dbReference>
<comment type="caution">
    <text evidence="7">The sequence shown here is derived from an EMBL/GenBank/DDBJ whole genome shotgun (WGS) entry which is preliminary data.</text>
</comment>
<evidence type="ECO:0000256" key="2">
    <source>
        <dbReference type="ARBA" id="ARBA00012973"/>
    </source>
</evidence>
<sequence>MVTTLLDSTLREGELFRVLKLSTKLELVERLATAGLKRVEITVDYPPRTTREDVEPLVKKCNSLGLEVVLHGRAVKQDLEAAAKYDAAGVGLYIALTEIHRTHKLHGISYQEGLERLMDAVKTAREIGFRYVRATVEDASRFYVEGQLPLLINAVRSVKKAGATLVSVPDTAGLLSPQKAREFITFLREKTDAPLAAHFHNDYGMASANTVEAVLAGADEAHVTVMGVGDRNGIADLYEVVAVLEDIHGIDLGVDRSKLNSLYSYFSKVAGLRLPWRHPLSEEARTIRAGVHQSMAVEKPEGYMPEKKLRHDVENPVFEIGVYASHKLIAYLTGLPPTDPKARSTTEALARKAREKNGRLSISDIKEVLKDELGIEVDNNRLSRFFGGEKVYILAKLNPRFDPAKIYETLISWDDVESVDEVYGDADLVVVGRMRLSSQNLVERFRDIFAEAIDDLKVLVAD</sequence>
<dbReference type="PANTHER" id="PTHR10277:SF9">
    <property type="entry name" value="2-ISOPROPYLMALATE SYNTHASE 1, CHLOROPLASTIC-RELATED"/>
    <property type="match status" value="1"/>
</dbReference>
<dbReference type="InterPro" id="IPR002034">
    <property type="entry name" value="AIPM/Hcit_synth_CS"/>
</dbReference>
<dbReference type="EMBL" id="DTCM01000064">
    <property type="protein sequence ID" value="HGL40998.1"/>
    <property type="molecule type" value="Genomic_DNA"/>
</dbReference>
<dbReference type="GO" id="GO:0003852">
    <property type="term" value="F:2-isopropylmalate synthase activity"/>
    <property type="evidence" value="ECO:0007669"/>
    <property type="project" value="UniProtKB-EC"/>
</dbReference>
<reference evidence="7" key="1">
    <citation type="journal article" date="2020" name="mSystems">
        <title>Genome- and Community-Level Interaction Insights into Carbon Utilization and Element Cycling Functions of Hydrothermarchaeota in Hydrothermal Sediment.</title>
        <authorList>
            <person name="Zhou Z."/>
            <person name="Liu Y."/>
            <person name="Xu W."/>
            <person name="Pan J."/>
            <person name="Luo Z.H."/>
            <person name="Li M."/>
        </authorList>
    </citation>
    <scope>NUCLEOTIDE SEQUENCE [LARGE SCALE GENOMIC DNA]</scope>
    <source>
        <strain evidence="7">SpSt-669</strain>
    </source>
</reference>
<gene>
    <name evidence="7" type="ORF">ENU43_04980</name>
</gene>